<dbReference type="AlphaFoldDB" id="A0A2N3NIC0"/>
<accession>A0A2N3NIC0</accession>
<dbReference type="PANTHER" id="PTHR42345">
    <property type="entry name" value="TPR_REGION DOMAIN-CONTAINING PROTEIN"/>
    <property type="match status" value="1"/>
</dbReference>
<organism evidence="2 3">
    <name type="scientific">Lomentospora prolificans</name>
    <dbReference type="NCBI Taxonomy" id="41688"/>
    <lineage>
        <taxon>Eukaryota</taxon>
        <taxon>Fungi</taxon>
        <taxon>Dikarya</taxon>
        <taxon>Ascomycota</taxon>
        <taxon>Pezizomycotina</taxon>
        <taxon>Sordariomycetes</taxon>
        <taxon>Hypocreomycetidae</taxon>
        <taxon>Microascales</taxon>
        <taxon>Microascaceae</taxon>
        <taxon>Lomentospora</taxon>
    </lineage>
</organism>
<dbReference type="VEuPathDB" id="FungiDB:jhhlp_001472"/>
<dbReference type="PANTHER" id="PTHR42345:SF1">
    <property type="entry name" value="VTC DOMAIN-CONTAINING PROTEIN"/>
    <property type="match status" value="1"/>
</dbReference>
<gene>
    <name evidence="2" type="ORF">jhhlp_001472</name>
</gene>
<name>A0A2N3NIC0_9PEZI</name>
<reference evidence="2 3" key="1">
    <citation type="journal article" date="2017" name="G3 (Bethesda)">
        <title>First Draft Genome Sequence of the Pathogenic Fungus Lomentospora prolificans (Formerly Scedosporium prolificans).</title>
        <authorList>
            <person name="Luo R."/>
            <person name="Zimin A."/>
            <person name="Workman R."/>
            <person name="Fan Y."/>
            <person name="Pertea G."/>
            <person name="Grossman N."/>
            <person name="Wear M.P."/>
            <person name="Jia B."/>
            <person name="Miller H."/>
            <person name="Casadevall A."/>
            <person name="Timp W."/>
            <person name="Zhang S.X."/>
            <person name="Salzberg S.L."/>
        </authorList>
    </citation>
    <scope>NUCLEOTIDE SEQUENCE [LARGE SCALE GENOMIC DNA]</scope>
    <source>
        <strain evidence="2 3">JHH-5317</strain>
    </source>
</reference>
<feature type="region of interest" description="Disordered" evidence="1">
    <location>
        <begin position="1"/>
        <end position="87"/>
    </location>
</feature>
<dbReference type="EMBL" id="NLAX01000004">
    <property type="protein sequence ID" value="PKS12174.1"/>
    <property type="molecule type" value="Genomic_DNA"/>
</dbReference>
<comment type="caution">
    <text evidence="2">The sequence shown here is derived from an EMBL/GenBank/DDBJ whole genome shotgun (WGS) entry which is preliminary data.</text>
</comment>
<dbReference type="Proteomes" id="UP000233524">
    <property type="component" value="Unassembled WGS sequence"/>
</dbReference>
<keyword evidence="3" id="KW-1185">Reference proteome</keyword>
<sequence>MAADRKSREKEKTGFWKSLFRSKGASQQPAKAPKKSKSTSDGDAVLRRRRADAGVNREAGRSRSRRPRRHAEPTKSVLKSKGKGREDLRDQAYAPLTQWPPPGFSRQDDLTIGHAQALICRGAPIHIGHLRSIPHAPEHYYALYTTTSSDTRDREEDDAVSLHGIMAELMTMRLQGRSPARLPWETLEQPSCAFSFGKAPGTVTLNQWVSLSSALPHAIPLRDPGVPTLRDVDLARIFKRLKGIEMGVDEDDHSMYRSLYKHFLRDSDKLFSLHKTLDRQITDLIQVLSKPDWIDFTNPKHQVVTRFIYDTGYSNYDVYHLFFHQLLLSLELDLRINSKRHNEWAKERLLSQIPPSIQWNMALAKRWQKFIRIESYGPSPDHIELRYRLRKRQVKILEKFAKIMKWPNLDETLFQLRQKNADTLDFVSSDAMAFFSGLVLPGPTFPFLIMNTLIDMDPDKATDELALLTHLHPSCGFQYRNSYTYWTATCIVGKVLAPTCKLAAGWVGPGRPTTDLGRTQIARIRSRQPRQYLTPEDVTSMAERSDPLGPLADLIPVSEYKLILPDPDDIVDTVRIERLSFQALQGRLADPGPQWYDAMIQFAIDGVSWPLRLAYDVSFVSAWPCINGPHPLFFDYAYSTIKADQIVNVHDWGGLYGLSSPQDASPPGLRMAHGNAYPREIDDEERVLVVEAFGVRDNEVLVRAWCAHWGLSAIVADVRKTCVACAIREAYAATLTVVILVDDQQYLNEDD</sequence>
<protein>
    <submittedName>
        <fullName evidence="2">Uncharacterized protein</fullName>
    </submittedName>
</protein>
<dbReference type="STRING" id="41688.A0A2N3NIC0"/>
<evidence type="ECO:0000256" key="1">
    <source>
        <dbReference type="SAM" id="MobiDB-lite"/>
    </source>
</evidence>
<evidence type="ECO:0000313" key="2">
    <source>
        <dbReference type="EMBL" id="PKS12174.1"/>
    </source>
</evidence>
<evidence type="ECO:0000313" key="3">
    <source>
        <dbReference type="Proteomes" id="UP000233524"/>
    </source>
</evidence>
<proteinExistence type="predicted"/>
<feature type="compositionally biased region" description="Basic and acidic residues" evidence="1">
    <location>
        <begin position="1"/>
        <end position="14"/>
    </location>
</feature>
<dbReference type="OrthoDB" id="6493944at2759"/>
<dbReference type="InParanoid" id="A0A2N3NIC0"/>